<name>A0A1B0BKI3_9MUSC</name>
<dbReference type="VEuPathDB" id="VectorBase:GPPI033094"/>
<sequence length="99" mass="11676">MDFKLPFLTFCFRIHIHNVTHFGLRRRYSLKGESKCKSSLAKEQFCFHIPGMNVIMVSFKSCKIRKHVKETLFVRRVPGKEMRCHAHLMQALPAKIRNS</sequence>
<dbReference type="EMBL" id="JXJN01015950">
    <property type="status" value="NOT_ANNOTATED_CDS"/>
    <property type="molecule type" value="Genomic_DNA"/>
</dbReference>
<protein>
    <submittedName>
        <fullName evidence="1">Uncharacterized protein</fullName>
    </submittedName>
</protein>
<evidence type="ECO:0000313" key="1">
    <source>
        <dbReference type="EnsemblMetazoa" id="GPPI033094-PA"/>
    </source>
</evidence>
<accession>A0A1B0BKI3</accession>
<evidence type="ECO:0000313" key="2">
    <source>
        <dbReference type="Proteomes" id="UP000092460"/>
    </source>
</evidence>
<dbReference type="Proteomes" id="UP000092460">
    <property type="component" value="Unassembled WGS sequence"/>
</dbReference>
<dbReference type="EnsemblMetazoa" id="GPPI033094-RA">
    <property type="protein sequence ID" value="GPPI033094-PA"/>
    <property type="gene ID" value="GPPI033094"/>
</dbReference>
<reference evidence="1" key="2">
    <citation type="submission" date="2020-05" db="UniProtKB">
        <authorList>
            <consortium name="EnsemblMetazoa"/>
        </authorList>
    </citation>
    <scope>IDENTIFICATION</scope>
    <source>
        <strain evidence="1">IAEA</strain>
    </source>
</reference>
<keyword evidence="2" id="KW-1185">Reference proteome</keyword>
<organism evidence="1 2">
    <name type="scientific">Glossina palpalis gambiensis</name>
    <dbReference type="NCBI Taxonomy" id="67801"/>
    <lineage>
        <taxon>Eukaryota</taxon>
        <taxon>Metazoa</taxon>
        <taxon>Ecdysozoa</taxon>
        <taxon>Arthropoda</taxon>
        <taxon>Hexapoda</taxon>
        <taxon>Insecta</taxon>
        <taxon>Pterygota</taxon>
        <taxon>Neoptera</taxon>
        <taxon>Endopterygota</taxon>
        <taxon>Diptera</taxon>
        <taxon>Brachycera</taxon>
        <taxon>Muscomorpha</taxon>
        <taxon>Hippoboscoidea</taxon>
        <taxon>Glossinidae</taxon>
        <taxon>Glossina</taxon>
    </lineage>
</organism>
<reference evidence="2" key="1">
    <citation type="submission" date="2015-01" db="EMBL/GenBank/DDBJ databases">
        <authorList>
            <person name="Aksoy S."/>
            <person name="Warren W."/>
            <person name="Wilson R.K."/>
        </authorList>
    </citation>
    <scope>NUCLEOTIDE SEQUENCE [LARGE SCALE GENOMIC DNA]</scope>
    <source>
        <strain evidence="2">IAEA</strain>
    </source>
</reference>
<proteinExistence type="predicted"/>
<dbReference type="AlphaFoldDB" id="A0A1B0BKI3"/>